<keyword evidence="1" id="KW-0175">Coiled coil</keyword>
<accession>B0YLQ9</accession>
<keyword evidence="3" id="KW-1185">Reference proteome</keyword>
<name>B0YLQ9_GHVS</name>
<dbReference type="Proteomes" id="UP000011301">
    <property type="component" value="Segment"/>
</dbReference>
<organism evidence="2 3">
    <name type="scientific">Glossina hytrovirus (isolate Glossina pallidipes/Ethiopia/Seibersdorf/-)</name>
    <name type="common">GHV</name>
    <dbReference type="NCBI Taxonomy" id="379529"/>
    <lineage>
        <taxon>Viruses</taxon>
        <taxon>Viruses incertae sedis</taxon>
        <taxon>Naldaviricetes</taxon>
        <taxon>Lefavirales</taxon>
        <taxon>Hytrosaviridae</taxon>
        <taxon>Glossinavirus</taxon>
        <taxon>Glossinavirus glopallidipedis</taxon>
    </lineage>
</organism>
<dbReference type="EMBL" id="EF568108">
    <property type="protein sequence ID" value="ABQ08878.1"/>
    <property type="molecule type" value="Genomic_DNA"/>
</dbReference>
<feature type="coiled-coil region" evidence="1">
    <location>
        <begin position="4"/>
        <end position="84"/>
    </location>
</feature>
<dbReference type="KEGG" id="vg:5950877"/>
<dbReference type="GeneID" id="5950877"/>
<gene>
    <name evidence="2" type="ORF">SGHV105</name>
</gene>
<dbReference type="RefSeq" id="YP_001687053.1">
    <property type="nucleotide sequence ID" value="NC_010356.1"/>
</dbReference>
<reference evidence="2 3" key="2">
    <citation type="journal article" date="2008" name="J. Virol.">
        <title>Genome analysis of a Glossina pallidipes salivary gland hypertrophy virus reveals a novel, large, double-stranded circular DNA virus.</title>
        <authorList>
            <person name="Abd-Alla A.M."/>
            <person name="Cousserans F."/>
            <person name="Parker A.G."/>
            <person name="Jehle J.A."/>
            <person name="Parker N.J."/>
            <person name="Vlak J.M."/>
            <person name="Robinson A.S."/>
            <person name="Bergoin M."/>
        </authorList>
    </citation>
    <scope>NUCLEOTIDE SEQUENCE [LARGE SCALE GENOMIC DNA]</scope>
    <source>
        <strain evidence="3">Isolate Glossina pallidipes/Ethiopia/Seibersdorf/-</strain>
    </source>
</reference>
<evidence type="ECO:0000256" key="1">
    <source>
        <dbReference type="SAM" id="Coils"/>
    </source>
</evidence>
<sequence length="292" mass="34773">MDTIQKANEQIKKLKLNYMDEKLKLVYMYEKKLNNINKINNKYKIIISNLIADKKLLYNKNKNLNEQLSEMRQLAHKNQRKDENFHKASIEYNNLKMKDEQITTLLNKEIITYKEKEMKIPRFKYITYDDNGLVVLPFLALNKILSLYIDKNVIVNFLKKNNITYDFEQVMTNVALMLFDQFINLFNNKQLEFAINEILKTLFFNFSIKCPVVFPNFKCTNNLINTLAIISSIKYKNVPINNIQMDHIIKYNCLPKNLRLCGFDISGIQRKNSIYIYTNETLNTLRQLIYEK</sequence>
<protein>
    <submittedName>
        <fullName evidence="2">Uncharacterized protein</fullName>
    </submittedName>
</protein>
<proteinExistence type="predicted"/>
<organismHost>
    <name type="scientific">Glossina</name>
    <name type="common">tsetse flies</name>
    <dbReference type="NCBI Taxonomy" id="7393"/>
</organismHost>
<evidence type="ECO:0000313" key="3">
    <source>
        <dbReference type="Proteomes" id="UP000011301"/>
    </source>
</evidence>
<evidence type="ECO:0000313" key="2">
    <source>
        <dbReference type="EMBL" id="ABQ08878.1"/>
    </source>
</evidence>
<reference evidence="2 3" key="1">
    <citation type="journal article" date="2007" name="J. Virol. Methods">
        <title>Development of a non-destructive PCR method for detection of the salivary gland hypertrophy virus (SGHV) in tsetse flies.</title>
        <authorList>
            <person name="Abd-Alla A."/>
            <person name="Bossin H."/>
            <person name="Cousserans F."/>
            <person name="Parker A."/>
            <person name="Bergoin M."/>
            <person name="Robinson A."/>
        </authorList>
    </citation>
    <scope>NUCLEOTIDE SEQUENCE [LARGE SCALE GENOMIC DNA]</scope>
    <source>
        <strain evidence="3">Isolate Glossina pallidipes/Ethiopia/Seibersdorf/-</strain>
    </source>
</reference>